<evidence type="ECO:0000256" key="1">
    <source>
        <dbReference type="ARBA" id="ARBA00004141"/>
    </source>
</evidence>
<keyword evidence="13" id="KW-1185">Reference proteome</keyword>
<feature type="compositionally biased region" description="Low complexity" evidence="9">
    <location>
        <begin position="914"/>
        <end position="924"/>
    </location>
</feature>
<keyword evidence="8" id="KW-0407">Ion channel</keyword>
<comment type="caution">
    <text evidence="12">The sequence shown here is derived from an EMBL/GenBank/DDBJ whole genome shotgun (WGS) entry which is preliminary data.</text>
</comment>
<dbReference type="GO" id="GO:0005222">
    <property type="term" value="F:intracellularly cAMP-activated cation channel activity"/>
    <property type="evidence" value="ECO:0007669"/>
    <property type="project" value="TreeGrafter"/>
</dbReference>
<dbReference type="InterPro" id="IPR000595">
    <property type="entry name" value="cNMP-bd_dom"/>
</dbReference>
<dbReference type="GO" id="GO:0005886">
    <property type="term" value="C:plasma membrane"/>
    <property type="evidence" value="ECO:0007669"/>
    <property type="project" value="TreeGrafter"/>
</dbReference>
<dbReference type="PROSITE" id="PS00888">
    <property type="entry name" value="CNMP_BINDING_1"/>
    <property type="match status" value="1"/>
</dbReference>
<dbReference type="PROSITE" id="PS50042">
    <property type="entry name" value="CNMP_BINDING_3"/>
    <property type="match status" value="1"/>
</dbReference>
<keyword evidence="5" id="KW-0406">Ion transport</keyword>
<dbReference type="EMBL" id="JABXBU010000015">
    <property type="protein sequence ID" value="KAF8787822.1"/>
    <property type="molecule type" value="Genomic_DNA"/>
</dbReference>
<dbReference type="InterPro" id="IPR018488">
    <property type="entry name" value="cNMP-bd_CS"/>
</dbReference>
<feature type="compositionally biased region" description="Polar residues" evidence="9">
    <location>
        <begin position="944"/>
        <end position="957"/>
    </location>
</feature>
<keyword evidence="4 10" id="KW-1133">Transmembrane helix</keyword>
<dbReference type="Gene3D" id="1.10.287.70">
    <property type="match status" value="1"/>
</dbReference>
<evidence type="ECO:0000259" key="11">
    <source>
        <dbReference type="PROSITE" id="PS50042"/>
    </source>
</evidence>
<dbReference type="InterPro" id="IPR005821">
    <property type="entry name" value="Ion_trans_dom"/>
</dbReference>
<dbReference type="GO" id="GO:0044877">
    <property type="term" value="F:protein-containing complex binding"/>
    <property type="evidence" value="ECO:0007669"/>
    <property type="project" value="TreeGrafter"/>
</dbReference>
<feature type="domain" description="Cyclic nucleotide-binding" evidence="11">
    <location>
        <begin position="534"/>
        <end position="638"/>
    </location>
</feature>
<dbReference type="Proteomes" id="UP000807504">
    <property type="component" value="Unassembled WGS sequence"/>
</dbReference>
<organism evidence="12 13">
    <name type="scientific">Argiope bruennichi</name>
    <name type="common">Wasp spider</name>
    <name type="synonym">Aranea bruennichi</name>
    <dbReference type="NCBI Taxonomy" id="94029"/>
    <lineage>
        <taxon>Eukaryota</taxon>
        <taxon>Metazoa</taxon>
        <taxon>Ecdysozoa</taxon>
        <taxon>Arthropoda</taxon>
        <taxon>Chelicerata</taxon>
        <taxon>Arachnida</taxon>
        <taxon>Araneae</taxon>
        <taxon>Araneomorphae</taxon>
        <taxon>Entelegynae</taxon>
        <taxon>Araneoidea</taxon>
        <taxon>Araneidae</taxon>
        <taxon>Argiope</taxon>
    </lineage>
</organism>
<dbReference type="FunFam" id="1.10.287.70:FF:000149">
    <property type="entry name" value="Cyclic nucleotide-gated cation channel beta-1"/>
    <property type="match status" value="1"/>
</dbReference>
<evidence type="ECO:0000313" key="13">
    <source>
        <dbReference type="Proteomes" id="UP000807504"/>
    </source>
</evidence>
<reference evidence="12" key="1">
    <citation type="journal article" date="2020" name="bioRxiv">
        <title>Chromosome-level reference genome of the European wasp spider Argiope bruennichi: a resource for studies on range expansion and evolutionary adaptation.</title>
        <authorList>
            <person name="Sheffer M.M."/>
            <person name="Hoppe A."/>
            <person name="Krehenwinkel H."/>
            <person name="Uhl G."/>
            <person name="Kuss A.W."/>
            <person name="Jensen L."/>
            <person name="Jensen C."/>
            <person name="Gillespie R.G."/>
            <person name="Hoff K.J."/>
            <person name="Prost S."/>
        </authorList>
    </citation>
    <scope>NUCLEOTIDE SEQUENCE</scope>
</reference>
<feature type="region of interest" description="Disordered" evidence="9">
    <location>
        <begin position="848"/>
        <end position="924"/>
    </location>
</feature>
<feature type="region of interest" description="Disordered" evidence="9">
    <location>
        <begin position="1002"/>
        <end position="1035"/>
    </location>
</feature>
<dbReference type="InterPro" id="IPR050866">
    <property type="entry name" value="CNG_cation_channel"/>
</dbReference>
<dbReference type="GO" id="GO:0005223">
    <property type="term" value="F:intracellularly cGMP-activated cation channel activity"/>
    <property type="evidence" value="ECO:0007669"/>
    <property type="project" value="TreeGrafter"/>
</dbReference>
<feature type="transmembrane region" description="Helical" evidence="10">
    <location>
        <begin position="314"/>
        <end position="333"/>
    </location>
</feature>
<keyword evidence="6 10" id="KW-0472">Membrane</keyword>
<feature type="compositionally biased region" description="Low complexity" evidence="9">
    <location>
        <begin position="165"/>
        <end position="180"/>
    </location>
</feature>
<feature type="compositionally biased region" description="Basic and acidic residues" evidence="9">
    <location>
        <begin position="668"/>
        <end position="689"/>
    </location>
</feature>
<feature type="region of interest" description="Disordered" evidence="9">
    <location>
        <begin position="944"/>
        <end position="964"/>
    </location>
</feature>
<feature type="region of interest" description="Disordered" evidence="9">
    <location>
        <begin position="150"/>
        <end position="183"/>
    </location>
</feature>
<dbReference type="FunFam" id="1.10.287.630:FF:000001">
    <property type="entry name" value="Cyclic nucleotide-gated channel alpha 3"/>
    <property type="match status" value="1"/>
</dbReference>
<feature type="region of interest" description="Disordered" evidence="9">
    <location>
        <begin position="705"/>
        <end position="732"/>
    </location>
</feature>
<dbReference type="CDD" id="cd00038">
    <property type="entry name" value="CAP_ED"/>
    <property type="match status" value="1"/>
</dbReference>
<reference evidence="12" key="2">
    <citation type="submission" date="2020-06" db="EMBL/GenBank/DDBJ databases">
        <authorList>
            <person name="Sheffer M."/>
        </authorList>
    </citation>
    <scope>NUCLEOTIDE SEQUENCE</scope>
</reference>
<evidence type="ECO:0000256" key="4">
    <source>
        <dbReference type="ARBA" id="ARBA00022989"/>
    </source>
</evidence>
<dbReference type="FunFam" id="2.60.120.10:FF:000078">
    <property type="entry name" value="Cyclic nucleotide-gated channel"/>
    <property type="match status" value="1"/>
</dbReference>
<dbReference type="Pfam" id="PF00520">
    <property type="entry name" value="Ion_trans"/>
    <property type="match status" value="1"/>
</dbReference>
<dbReference type="Pfam" id="PF00027">
    <property type="entry name" value="cNMP_binding"/>
    <property type="match status" value="1"/>
</dbReference>
<evidence type="ECO:0000256" key="2">
    <source>
        <dbReference type="ARBA" id="ARBA00022448"/>
    </source>
</evidence>
<evidence type="ECO:0000256" key="8">
    <source>
        <dbReference type="ARBA" id="ARBA00023303"/>
    </source>
</evidence>
<sequence>MKEEASDGDSTDIEEFSCQSNTLIVTSKGTVAMLNKGERFNHPHAVAPPELRDFHQASCFDNEGYESDDSYSTITEEALKKRIHPLEPEDLKYLDNINDPNMSIEDKLQSLQSLNVPEGQSWMEAERTAFIARKIQGIVQAFQYRAEKAKEKLVQPPTPSPSPPLESSSDNDPSSPIQQSRPRLQSLIEEEKSSIDSWSQTISFFCCSIKKKLLPTFPNIIDPQSKLYIIWLFFVMVSYAYNAWSIIFRAVFPYQTPDTIPIYLTFDYIADIIYVFDIALFKVRLQFLHNGFWVEDYKQTKANYFRKREFKLDLLSLLPLDLLYFVYGINPLFRLPRILKVQTFWEFFNRVDAVTKTPYVIRIIRTLMYMMYLIHLNACAYYAMSTWEGIGSNKWVFQGDGNAYIRCFYFATKTATSIGKNPKPENEIEYIFMTISWLMGVFIFAFLVGQIRDIVATATQSRTQYRQLMDQTVMYMRNLNLPDELQRRVRMWLNHNWEQQKTFNVSKILDTLPRKMKTDVAINVHYKTLVKVQLFKDCDKALLRDLVLQLRPVLFLPGDYICRKGEVGKEMYIVNKGIVEVLGGDKNDLVLATLTKGSVFGEISLLGIPGCNRRTADVRSKGFSNLFVLSKDDLWEALKNYPEAQKVLKKKAKNIIKENEARAQATKPRQETSTRVEDSPRPDDREKSYTPKLVRTVMQVLPRSCHRIQPQSNDSTKTFTNTPSGSASNAADNAEHGAFTFRNISSKLQNMGLKNSKWNMTPSTQNPNFMIKPRSMSDGTLGRPATTSELFIKSDKIPDFPVVIKKISPTKSEPSSYQQLNTVEECPLNDLSTISFLKRQLSNLENIKRRSMAKQSQSFNSEHDEDNSRYFNPSEESDAVSLESQKGIMSDDSSDTASTSTQKMTLDNSDEENSSNSSNSNWMSSTSSVPYLGNLFLSTQSIASTNKESHSSPVPQQESDDQHQKISIQMFQEIANDPNLNSSSSSNSSSILFLGGLFNHGSQSPSSSNKDFPLSHPKHEAEDSGSSTNGSSSAGYDNLAFVPSGIFSRRSSLFSNASG</sequence>
<dbReference type="PANTHER" id="PTHR45638">
    <property type="entry name" value="CYCLIC NUCLEOTIDE-GATED CATION CHANNEL SUBUNIT A"/>
    <property type="match status" value="1"/>
</dbReference>
<feature type="transmembrane region" description="Helical" evidence="10">
    <location>
        <begin position="359"/>
        <end position="384"/>
    </location>
</feature>
<dbReference type="AlphaFoldDB" id="A0A8T0FBV9"/>
<feature type="region of interest" description="Disordered" evidence="9">
    <location>
        <begin position="658"/>
        <end position="693"/>
    </location>
</feature>
<dbReference type="SUPFAM" id="SSF51206">
    <property type="entry name" value="cAMP-binding domain-like"/>
    <property type="match status" value="1"/>
</dbReference>
<dbReference type="SMART" id="SM00100">
    <property type="entry name" value="cNMP"/>
    <property type="match status" value="1"/>
</dbReference>
<feature type="compositionally biased region" description="Low complexity" evidence="9">
    <location>
        <begin position="1024"/>
        <end position="1035"/>
    </location>
</feature>
<dbReference type="GO" id="GO:0030553">
    <property type="term" value="F:cGMP binding"/>
    <property type="evidence" value="ECO:0007669"/>
    <property type="project" value="TreeGrafter"/>
</dbReference>
<feature type="transmembrane region" description="Helical" evidence="10">
    <location>
        <begin position="430"/>
        <end position="451"/>
    </location>
</feature>
<evidence type="ECO:0000256" key="5">
    <source>
        <dbReference type="ARBA" id="ARBA00023065"/>
    </source>
</evidence>
<dbReference type="SUPFAM" id="SSF81324">
    <property type="entry name" value="Voltage-gated potassium channels"/>
    <property type="match status" value="1"/>
</dbReference>
<dbReference type="PANTHER" id="PTHR45638:SF1">
    <property type="entry name" value="CYCLIC NUCLEOTIDE-GATED ION CHANNEL SUBUNIT B, ISOFORM A"/>
    <property type="match status" value="1"/>
</dbReference>
<feature type="transmembrane region" description="Helical" evidence="10">
    <location>
        <begin position="260"/>
        <end position="281"/>
    </location>
</feature>
<protein>
    <submittedName>
        <fullName evidence="12">Cyclic nucleotide-gated cation channel beta-1 like protein</fullName>
    </submittedName>
</protein>
<evidence type="ECO:0000256" key="3">
    <source>
        <dbReference type="ARBA" id="ARBA00022692"/>
    </source>
</evidence>
<evidence type="ECO:0000256" key="10">
    <source>
        <dbReference type="SAM" id="Phobius"/>
    </source>
</evidence>
<evidence type="ECO:0000313" key="12">
    <source>
        <dbReference type="EMBL" id="KAF8787822.1"/>
    </source>
</evidence>
<comment type="subcellular location">
    <subcellularLocation>
        <location evidence="1">Membrane</location>
        <topology evidence="1">Multi-pass membrane protein</topology>
    </subcellularLocation>
</comment>
<dbReference type="GO" id="GO:0017071">
    <property type="term" value="C:intracellular cyclic nucleotide activated cation channel complex"/>
    <property type="evidence" value="ECO:0007669"/>
    <property type="project" value="TreeGrafter"/>
</dbReference>
<dbReference type="Gene3D" id="2.60.120.10">
    <property type="entry name" value="Jelly Rolls"/>
    <property type="match status" value="1"/>
</dbReference>
<evidence type="ECO:0000256" key="9">
    <source>
        <dbReference type="SAM" id="MobiDB-lite"/>
    </source>
</evidence>
<feature type="transmembrane region" description="Helical" evidence="10">
    <location>
        <begin position="227"/>
        <end position="248"/>
    </location>
</feature>
<evidence type="ECO:0000256" key="6">
    <source>
        <dbReference type="ARBA" id="ARBA00023136"/>
    </source>
</evidence>
<keyword evidence="7" id="KW-1071">Ligand-gated ion channel</keyword>
<accession>A0A8T0FBV9</accession>
<keyword evidence="3 10" id="KW-0812">Transmembrane</keyword>
<gene>
    <name evidence="12" type="ORF">HNY73_009383</name>
</gene>
<dbReference type="PROSITE" id="PS00889">
    <property type="entry name" value="CNMP_BINDING_2"/>
    <property type="match status" value="1"/>
</dbReference>
<name>A0A8T0FBV9_ARGBR</name>
<keyword evidence="2" id="KW-0813">Transport</keyword>
<dbReference type="InterPro" id="IPR014710">
    <property type="entry name" value="RmlC-like_jellyroll"/>
</dbReference>
<dbReference type="Gene3D" id="1.10.287.630">
    <property type="entry name" value="Helix hairpin bin"/>
    <property type="match status" value="1"/>
</dbReference>
<evidence type="ECO:0000256" key="7">
    <source>
        <dbReference type="ARBA" id="ARBA00023286"/>
    </source>
</evidence>
<proteinExistence type="predicted"/>
<dbReference type="InterPro" id="IPR018490">
    <property type="entry name" value="cNMP-bd_dom_sf"/>
</dbReference>
<feature type="compositionally biased region" description="Polar residues" evidence="9">
    <location>
        <begin position="709"/>
        <end position="731"/>
    </location>
</feature>